<dbReference type="EMBL" id="MEVT01000008">
    <property type="protein sequence ID" value="OGC63101.1"/>
    <property type="molecule type" value="Genomic_DNA"/>
</dbReference>
<feature type="transmembrane region" description="Helical" evidence="1">
    <location>
        <begin position="167"/>
        <end position="186"/>
    </location>
</feature>
<accession>A0A1F4W123</accession>
<proteinExistence type="predicted"/>
<comment type="caution">
    <text evidence="2">The sequence shown here is derived from an EMBL/GenBank/DDBJ whole genome shotgun (WGS) entry which is preliminary data.</text>
</comment>
<keyword evidence="1" id="KW-0472">Membrane</keyword>
<evidence type="ECO:0000256" key="1">
    <source>
        <dbReference type="SAM" id="Phobius"/>
    </source>
</evidence>
<feature type="transmembrane region" description="Helical" evidence="1">
    <location>
        <begin position="17"/>
        <end position="39"/>
    </location>
</feature>
<dbReference type="Proteomes" id="UP000176614">
    <property type="component" value="Unassembled WGS sequence"/>
</dbReference>
<name>A0A1F4W123_UNCKA</name>
<sequence>MDTLGVILRLPFTLIRIALWMLVGFLFFCFLAVILPFFGNMMMLSNTAWVSMIGNGAVSFAEWLKIQPGFDVIFLHKFDVNGVIKAGEDLVDVLRRGWPTFLMLFLFGYVSYILWSIAYKGEAPESASNMWGILYDPENILGSIFKTGSVFALIGLILAVWETGKENTGTNLMYLVGLVAFFLIIYSKRREFAGLISIPGLIILVIGVGVMVYGVATGNAVNDMQVTLPTAKFSAWAVAFYQGLPTTFRMIFNWILTLCIAMWGMGITAGKRHSKAKEA</sequence>
<feature type="transmembrane region" description="Helical" evidence="1">
    <location>
        <begin position="251"/>
        <end position="270"/>
    </location>
</feature>
<feature type="transmembrane region" description="Helical" evidence="1">
    <location>
        <begin position="193"/>
        <end position="216"/>
    </location>
</feature>
<keyword evidence="1" id="KW-1133">Transmembrane helix</keyword>
<dbReference type="AlphaFoldDB" id="A0A1F4W123"/>
<organism evidence="2 3">
    <name type="scientific">candidate division WWE3 bacterium RIFOXYA2_FULL_46_9</name>
    <dbReference type="NCBI Taxonomy" id="1802636"/>
    <lineage>
        <taxon>Bacteria</taxon>
        <taxon>Katanobacteria</taxon>
    </lineage>
</organism>
<feature type="transmembrane region" description="Helical" evidence="1">
    <location>
        <begin position="140"/>
        <end position="161"/>
    </location>
</feature>
<feature type="transmembrane region" description="Helical" evidence="1">
    <location>
        <begin position="98"/>
        <end position="119"/>
    </location>
</feature>
<protein>
    <submittedName>
        <fullName evidence="2">Uncharacterized protein</fullName>
    </submittedName>
</protein>
<evidence type="ECO:0000313" key="3">
    <source>
        <dbReference type="Proteomes" id="UP000176614"/>
    </source>
</evidence>
<evidence type="ECO:0000313" key="2">
    <source>
        <dbReference type="EMBL" id="OGC63101.1"/>
    </source>
</evidence>
<reference evidence="2 3" key="1">
    <citation type="journal article" date="2016" name="Nat. Commun.">
        <title>Thousands of microbial genomes shed light on interconnected biogeochemical processes in an aquifer system.</title>
        <authorList>
            <person name="Anantharaman K."/>
            <person name="Brown C.T."/>
            <person name="Hug L.A."/>
            <person name="Sharon I."/>
            <person name="Castelle C.J."/>
            <person name="Probst A.J."/>
            <person name="Thomas B.C."/>
            <person name="Singh A."/>
            <person name="Wilkins M.J."/>
            <person name="Karaoz U."/>
            <person name="Brodie E.L."/>
            <person name="Williams K.H."/>
            <person name="Hubbard S.S."/>
            <person name="Banfield J.F."/>
        </authorList>
    </citation>
    <scope>NUCLEOTIDE SEQUENCE [LARGE SCALE GENOMIC DNA]</scope>
</reference>
<gene>
    <name evidence="2" type="ORF">A2264_00160</name>
</gene>
<keyword evidence="1" id="KW-0812">Transmembrane</keyword>